<sequence>VPNELTGMWMVSPSFLDDGSHNFTVIHVDSIIQSMHILPIFGKERALPFVNCHNLLDIYHGFYVNYFADHHVFELAS</sequence>
<dbReference type="OrthoDB" id="3187773at2759"/>
<gene>
    <name evidence="1" type="ORF">PAXRUDRAFT_144154</name>
</gene>
<protein>
    <submittedName>
        <fullName evidence="1">Uncharacterized protein</fullName>
    </submittedName>
</protein>
<keyword evidence="2" id="KW-1185">Reference proteome</keyword>
<proteinExistence type="predicted"/>
<dbReference type="Proteomes" id="UP000054538">
    <property type="component" value="Unassembled WGS sequence"/>
</dbReference>
<organism evidence="1 2">
    <name type="scientific">Paxillus rubicundulus Ve08.2h10</name>
    <dbReference type="NCBI Taxonomy" id="930991"/>
    <lineage>
        <taxon>Eukaryota</taxon>
        <taxon>Fungi</taxon>
        <taxon>Dikarya</taxon>
        <taxon>Basidiomycota</taxon>
        <taxon>Agaricomycotina</taxon>
        <taxon>Agaricomycetes</taxon>
        <taxon>Agaricomycetidae</taxon>
        <taxon>Boletales</taxon>
        <taxon>Paxilineae</taxon>
        <taxon>Paxillaceae</taxon>
        <taxon>Paxillus</taxon>
    </lineage>
</organism>
<dbReference type="AlphaFoldDB" id="A0A0D0DVZ3"/>
<dbReference type="STRING" id="930991.A0A0D0DVZ3"/>
<feature type="non-terminal residue" evidence="1">
    <location>
        <position position="1"/>
    </location>
</feature>
<evidence type="ECO:0000313" key="1">
    <source>
        <dbReference type="EMBL" id="KIK93836.1"/>
    </source>
</evidence>
<dbReference type="HOGENOM" id="CLU_006344_16_2_1"/>
<dbReference type="InParanoid" id="A0A0D0DVZ3"/>
<reference evidence="2" key="2">
    <citation type="submission" date="2015-01" db="EMBL/GenBank/DDBJ databases">
        <title>Evolutionary Origins and Diversification of the Mycorrhizal Mutualists.</title>
        <authorList>
            <consortium name="DOE Joint Genome Institute"/>
            <consortium name="Mycorrhizal Genomics Consortium"/>
            <person name="Kohler A."/>
            <person name="Kuo A."/>
            <person name="Nagy L.G."/>
            <person name="Floudas D."/>
            <person name="Copeland A."/>
            <person name="Barry K.W."/>
            <person name="Cichocki N."/>
            <person name="Veneault-Fourrey C."/>
            <person name="LaButti K."/>
            <person name="Lindquist E.A."/>
            <person name="Lipzen A."/>
            <person name="Lundell T."/>
            <person name="Morin E."/>
            <person name="Murat C."/>
            <person name="Riley R."/>
            <person name="Ohm R."/>
            <person name="Sun H."/>
            <person name="Tunlid A."/>
            <person name="Henrissat B."/>
            <person name="Grigoriev I.V."/>
            <person name="Hibbett D.S."/>
            <person name="Martin F."/>
        </authorList>
    </citation>
    <scope>NUCLEOTIDE SEQUENCE [LARGE SCALE GENOMIC DNA]</scope>
    <source>
        <strain evidence="2">Ve08.2h10</strain>
    </source>
</reference>
<name>A0A0D0DVZ3_9AGAM</name>
<evidence type="ECO:0000313" key="2">
    <source>
        <dbReference type="Proteomes" id="UP000054538"/>
    </source>
</evidence>
<accession>A0A0D0DVZ3</accession>
<dbReference type="EMBL" id="KN825150">
    <property type="protein sequence ID" value="KIK93836.1"/>
    <property type="molecule type" value="Genomic_DNA"/>
</dbReference>
<reference evidence="1 2" key="1">
    <citation type="submission" date="2014-04" db="EMBL/GenBank/DDBJ databases">
        <authorList>
            <consortium name="DOE Joint Genome Institute"/>
            <person name="Kuo A."/>
            <person name="Kohler A."/>
            <person name="Jargeat P."/>
            <person name="Nagy L.G."/>
            <person name="Floudas D."/>
            <person name="Copeland A."/>
            <person name="Barry K.W."/>
            <person name="Cichocki N."/>
            <person name="Veneault-Fourrey C."/>
            <person name="LaButti K."/>
            <person name="Lindquist E.A."/>
            <person name="Lipzen A."/>
            <person name="Lundell T."/>
            <person name="Morin E."/>
            <person name="Murat C."/>
            <person name="Sun H."/>
            <person name="Tunlid A."/>
            <person name="Henrissat B."/>
            <person name="Grigoriev I.V."/>
            <person name="Hibbett D.S."/>
            <person name="Martin F."/>
            <person name="Nordberg H.P."/>
            <person name="Cantor M.N."/>
            <person name="Hua S.X."/>
        </authorList>
    </citation>
    <scope>NUCLEOTIDE SEQUENCE [LARGE SCALE GENOMIC DNA]</scope>
    <source>
        <strain evidence="1 2">Ve08.2h10</strain>
    </source>
</reference>